<feature type="domain" description="EamA" evidence="7">
    <location>
        <begin position="154"/>
        <end position="288"/>
    </location>
</feature>
<feature type="domain" description="EamA" evidence="7">
    <location>
        <begin position="15"/>
        <end position="142"/>
    </location>
</feature>
<evidence type="ECO:0000313" key="9">
    <source>
        <dbReference type="Proteomes" id="UP001589683"/>
    </source>
</evidence>
<feature type="transmembrane region" description="Helical" evidence="6">
    <location>
        <begin position="248"/>
        <end position="265"/>
    </location>
</feature>
<keyword evidence="4 6" id="KW-1133">Transmembrane helix</keyword>
<dbReference type="Pfam" id="PF00892">
    <property type="entry name" value="EamA"/>
    <property type="match status" value="2"/>
</dbReference>
<evidence type="ECO:0000259" key="7">
    <source>
        <dbReference type="Pfam" id="PF00892"/>
    </source>
</evidence>
<keyword evidence="5 6" id="KW-0472">Membrane</keyword>
<feature type="transmembrane region" description="Helical" evidence="6">
    <location>
        <begin position="69"/>
        <end position="89"/>
    </location>
</feature>
<organism evidence="8 9">
    <name type="scientific">Pseudohalocynthiibacter aestuariivivens</name>
    <dbReference type="NCBI Taxonomy" id="1591409"/>
    <lineage>
        <taxon>Bacteria</taxon>
        <taxon>Pseudomonadati</taxon>
        <taxon>Pseudomonadota</taxon>
        <taxon>Alphaproteobacteria</taxon>
        <taxon>Rhodobacterales</taxon>
        <taxon>Paracoccaceae</taxon>
        <taxon>Pseudohalocynthiibacter</taxon>
    </lineage>
</organism>
<feature type="transmembrane region" description="Helical" evidence="6">
    <location>
        <begin position="183"/>
        <end position="203"/>
    </location>
</feature>
<feature type="transmembrane region" description="Helical" evidence="6">
    <location>
        <begin position="152"/>
        <end position="171"/>
    </location>
</feature>
<evidence type="ECO:0000313" key="8">
    <source>
        <dbReference type="EMBL" id="MFB9231552.1"/>
    </source>
</evidence>
<feature type="transmembrane region" description="Helical" evidence="6">
    <location>
        <begin position="95"/>
        <end position="116"/>
    </location>
</feature>
<evidence type="ECO:0000256" key="4">
    <source>
        <dbReference type="ARBA" id="ARBA00022989"/>
    </source>
</evidence>
<keyword evidence="9" id="KW-1185">Reference proteome</keyword>
<proteinExistence type="inferred from homology"/>
<feature type="transmembrane region" description="Helical" evidence="6">
    <location>
        <begin position="128"/>
        <end position="146"/>
    </location>
</feature>
<accession>A0ABV5JGC5</accession>
<evidence type="ECO:0000256" key="3">
    <source>
        <dbReference type="ARBA" id="ARBA00022692"/>
    </source>
</evidence>
<comment type="subcellular location">
    <subcellularLocation>
        <location evidence="1">Membrane</location>
        <topology evidence="1">Multi-pass membrane protein</topology>
    </subcellularLocation>
</comment>
<evidence type="ECO:0000256" key="1">
    <source>
        <dbReference type="ARBA" id="ARBA00004141"/>
    </source>
</evidence>
<dbReference type="RefSeq" id="WP_213890165.1">
    <property type="nucleotide sequence ID" value="NZ_JAGFNU010000009.1"/>
</dbReference>
<dbReference type="InterPro" id="IPR050638">
    <property type="entry name" value="AA-Vitamin_Transporters"/>
</dbReference>
<evidence type="ECO:0000256" key="5">
    <source>
        <dbReference type="ARBA" id="ARBA00023136"/>
    </source>
</evidence>
<comment type="caution">
    <text evidence="8">The sequence shown here is derived from an EMBL/GenBank/DDBJ whole genome shotgun (WGS) entry which is preliminary data.</text>
</comment>
<evidence type="ECO:0000256" key="6">
    <source>
        <dbReference type="SAM" id="Phobius"/>
    </source>
</evidence>
<feature type="transmembrane region" description="Helical" evidence="6">
    <location>
        <begin position="215"/>
        <end position="236"/>
    </location>
</feature>
<dbReference type="SUPFAM" id="SSF103481">
    <property type="entry name" value="Multidrug resistance efflux transporter EmrE"/>
    <property type="match status" value="2"/>
</dbReference>
<evidence type="ECO:0000256" key="2">
    <source>
        <dbReference type="ARBA" id="ARBA00007362"/>
    </source>
</evidence>
<reference evidence="8 9" key="1">
    <citation type="submission" date="2024-09" db="EMBL/GenBank/DDBJ databases">
        <authorList>
            <person name="Sun Q."/>
            <person name="Mori K."/>
        </authorList>
    </citation>
    <scope>NUCLEOTIDE SEQUENCE [LARGE SCALE GENOMIC DNA]</scope>
    <source>
        <strain evidence="8 9">CECT 8726</strain>
    </source>
</reference>
<gene>
    <name evidence="8" type="ORF">ACFFUT_07115</name>
</gene>
<sequence>MPTNRPLWLIAAPVIFLCLWSGGYSVAKIGLLYSEPMTLLALRYACVVAIMAVLFAIIRPPLPKKRADWGHLAVVGVMIQTVYFGMSYIALLYGVAAGTLALLMSLQPILVAVIAPGWTGEGIGWKRWGGLALGLAGTAIVIIARSEIESPPALGIVFAVLGLMGMTFATLWEKRFGLTHHPITSNLIGYTAGLLGILPFMFALETQQISWTPGFFGALAYLVIGNSLISVGLLLAMIRAGEVSKVSALFFLVPPVAALIAWALLGEVMPPLAWVGMAAAATGVLIATRAR</sequence>
<dbReference type="PANTHER" id="PTHR32322">
    <property type="entry name" value="INNER MEMBRANE TRANSPORTER"/>
    <property type="match status" value="1"/>
</dbReference>
<dbReference type="Proteomes" id="UP001589683">
    <property type="component" value="Unassembled WGS sequence"/>
</dbReference>
<dbReference type="InterPro" id="IPR037185">
    <property type="entry name" value="EmrE-like"/>
</dbReference>
<dbReference type="InterPro" id="IPR000620">
    <property type="entry name" value="EamA_dom"/>
</dbReference>
<feature type="transmembrane region" description="Helical" evidence="6">
    <location>
        <begin position="271"/>
        <end position="288"/>
    </location>
</feature>
<feature type="transmembrane region" description="Helical" evidence="6">
    <location>
        <begin position="37"/>
        <end position="57"/>
    </location>
</feature>
<name>A0ABV5JGC5_9RHOB</name>
<keyword evidence="3 6" id="KW-0812">Transmembrane</keyword>
<comment type="similarity">
    <text evidence="2">Belongs to the EamA transporter family.</text>
</comment>
<protein>
    <submittedName>
        <fullName evidence="8">DMT family transporter</fullName>
    </submittedName>
</protein>
<dbReference type="EMBL" id="JBHMEA010000024">
    <property type="protein sequence ID" value="MFB9231552.1"/>
    <property type="molecule type" value="Genomic_DNA"/>
</dbReference>
<dbReference type="PANTHER" id="PTHR32322:SF2">
    <property type="entry name" value="EAMA DOMAIN-CONTAINING PROTEIN"/>
    <property type="match status" value="1"/>
</dbReference>